<keyword evidence="2" id="KW-0902">Two-component regulatory system</keyword>
<protein>
    <recommendedName>
        <fullName evidence="4">Response regulatory domain-containing protein</fullName>
    </recommendedName>
</protein>
<evidence type="ECO:0000313" key="5">
    <source>
        <dbReference type="EMBL" id="AKC96042.1"/>
    </source>
</evidence>
<organism evidence="5 6">
    <name type="scientific">Sneathia vaginalis</name>
    <dbReference type="NCBI Taxonomy" id="187101"/>
    <lineage>
        <taxon>Bacteria</taxon>
        <taxon>Fusobacteriati</taxon>
        <taxon>Fusobacteriota</taxon>
        <taxon>Fusobacteriia</taxon>
        <taxon>Fusobacteriales</taxon>
        <taxon>Leptotrichiaceae</taxon>
        <taxon>Sneathia</taxon>
    </lineage>
</organism>
<dbReference type="Proteomes" id="UP000033103">
    <property type="component" value="Chromosome"/>
</dbReference>
<dbReference type="Pfam" id="PF00072">
    <property type="entry name" value="Response_reg"/>
    <property type="match status" value="1"/>
</dbReference>
<dbReference type="InterPro" id="IPR001789">
    <property type="entry name" value="Sig_transdc_resp-reg_receiver"/>
</dbReference>
<name>A0A0E3ZBY0_9FUSO</name>
<dbReference type="STRING" id="187101.VC03_06120"/>
<dbReference type="PANTHER" id="PTHR44591:SF14">
    <property type="entry name" value="PROTEIN PILG"/>
    <property type="match status" value="1"/>
</dbReference>
<dbReference type="HOGENOM" id="CLU_000445_69_15_0"/>
<evidence type="ECO:0000256" key="1">
    <source>
        <dbReference type="ARBA" id="ARBA00022553"/>
    </source>
</evidence>
<dbReference type="PATRIC" id="fig|1069640.6.peg.1215"/>
<keyword evidence="6" id="KW-1185">Reference proteome</keyword>
<dbReference type="AlphaFoldDB" id="A0A0E3ZBY0"/>
<feature type="modified residue" description="4-aspartylphosphate" evidence="3">
    <location>
        <position position="52"/>
    </location>
</feature>
<evidence type="ECO:0000259" key="4">
    <source>
        <dbReference type="PROSITE" id="PS50110"/>
    </source>
</evidence>
<sequence>MKVALVVDDSQYFRQIIKNILEEYNFKVIEAENGLVGYEKYVEYKPTLVTMDINMPILDGFGCIKKILDFDKNAKIIICSSMMFLNVYIAEGLESGAKACLCKPFTTSELINAVDTVLMGDD</sequence>
<proteinExistence type="predicted"/>
<dbReference type="InterPro" id="IPR011006">
    <property type="entry name" value="CheY-like_superfamily"/>
</dbReference>
<reference evidence="5 6" key="1">
    <citation type="journal article" date="2012" name="BMC Genomics">
        <title>Genomic sequence analysis and characterization of Sneathia amnii sp. nov.</title>
        <authorList>
            <consortium name="Vaginal Microbiome Consortium (additional members)"/>
            <person name="Harwich M.D.Jr."/>
            <person name="Serrano M.G."/>
            <person name="Fettweis J.M."/>
            <person name="Alves J.M."/>
            <person name="Reimers M.A."/>
            <person name="Buck G.A."/>
            <person name="Jefferson K.K."/>
        </authorList>
    </citation>
    <scope>NUCLEOTIDE SEQUENCE [LARGE SCALE GENOMIC DNA]</scope>
    <source>
        <strain evidence="5 6">SN35</strain>
    </source>
</reference>
<dbReference type="InterPro" id="IPR050595">
    <property type="entry name" value="Bact_response_regulator"/>
</dbReference>
<dbReference type="PANTHER" id="PTHR44591">
    <property type="entry name" value="STRESS RESPONSE REGULATOR PROTEIN 1"/>
    <property type="match status" value="1"/>
</dbReference>
<evidence type="ECO:0000256" key="3">
    <source>
        <dbReference type="PROSITE-ProRule" id="PRU00169"/>
    </source>
</evidence>
<dbReference type="SMART" id="SM00448">
    <property type="entry name" value="REC"/>
    <property type="match status" value="1"/>
</dbReference>
<dbReference type="PROSITE" id="PS50110">
    <property type="entry name" value="RESPONSE_REGULATORY"/>
    <property type="match status" value="1"/>
</dbReference>
<evidence type="ECO:0000313" key="6">
    <source>
        <dbReference type="Proteomes" id="UP000033103"/>
    </source>
</evidence>
<dbReference type="EMBL" id="CP011280">
    <property type="protein sequence ID" value="AKC96042.1"/>
    <property type="molecule type" value="Genomic_DNA"/>
</dbReference>
<dbReference type="OrthoDB" id="9790669at2"/>
<dbReference type="GO" id="GO:0000160">
    <property type="term" value="P:phosphorelay signal transduction system"/>
    <property type="evidence" value="ECO:0007669"/>
    <property type="project" value="UniProtKB-KW"/>
</dbReference>
<dbReference type="KEGG" id="sns:VC03_06120"/>
<accession>A0A0E3ZBY0</accession>
<evidence type="ECO:0000256" key="2">
    <source>
        <dbReference type="ARBA" id="ARBA00023012"/>
    </source>
</evidence>
<gene>
    <name evidence="5" type="ORF">VC03_06120</name>
</gene>
<feature type="domain" description="Response regulatory" evidence="4">
    <location>
        <begin position="3"/>
        <end position="118"/>
    </location>
</feature>
<dbReference type="RefSeq" id="WP_046329146.1">
    <property type="nucleotide sequence ID" value="NZ_CP011280.1"/>
</dbReference>
<dbReference type="SUPFAM" id="SSF52172">
    <property type="entry name" value="CheY-like"/>
    <property type="match status" value="1"/>
</dbReference>
<dbReference type="Gene3D" id="3.40.50.2300">
    <property type="match status" value="1"/>
</dbReference>
<keyword evidence="1 3" id="KW-0597">Phosphoprotein</keyword>